<sequence length="259" mass="30371">MDNQSIPPKIKDIIEEYKKPSERYDILTVLVRYEGEDYYCASYYEGKEVTGYLFITREGKIPALESIREVARLSITLGHINTTFYKVGRQYSHRNSNSIEKALDITKKCLAQGEESPSIHACQNAFASILEMRSEYEKIAELMNATLTRIGRNGVFYPQDFSSLNDWHDRMGELLFRDNYLQMETYDDRKNIISLLFKKGQIVDAIHFWLIHLRLHKAHVHPRDQETFDRAKRQFLHNEVLDNEEEALDKSMAITRNPK</sequence>
<accession>A0AA45WRC9</accession>
<name>A0AA45WRC9_9BACL</name>
<evidence type="ECO:0000313" key="2">
    <source>
        <dbReference type="Proteomes" id="UP001157946"/>
    </source>
</evidence>
<keyword evidence="2" id="KW-1185">Reference proteome</keyword>
<comment type="caution">
    <text evidence="1">The sequence shown here is derived from an EMBL/GenBank/DDBJ whole genome shotgun (WGS) entry which is preliminary data.</text>
</comment>
<reference evidence="1" key="1">
    <citation type="submission" date="2017-05" db="EMBL/GenBank/DDBJ databases">
        <authorList>
            <person name="Varghese N."/>
            <person name="Submissions S."/>
        </authorList>
    </citation>
    <scope>NUCLEOTIDE SEQUENCE</scope>
    <source>
        <strain evidence="1">DSM 45262</strain>
    </source>
</reference>
<dbReference type="AlphaFoldDB" id="A0AA45WRC9"/>
<proteinExistence type="predicted"/>
<dbReference type="Proteomes" id="UP001157946">
    <property type="component" value="Unassembled WGS sequence"/>
</dbReference>
<protein>
    <submittedName>
        <fullName evidence="1">Uncharacterized protein</fullName>
    </submittedName>
</protein>
<dbReference type="RefSeq" id="WP_102991291.1">
    <property type="nucleotide sequence ID" value="NZ_FXTU01000007.1"/>
</dbReference>
<evidence type="ECO:0000313" key="1">
    <source>
        <dbReference type="EMBL" id="SMP30704.1"/>
    </source>
</evidence>
<organism evidence="1 2">
    <name type="scientific">Laceyella tengchongensis</name>
    <dbReference type="NCBI Taxonomy" id="574699"/>
    <lineage>
        <taxon>Bacteria</taxon>
        <taxon>Bacillati</taxon>
        <taxon>Bacillota</taxon>
        <taxon>Bacilli</taxon>
        <taxon>Bacillales</taxon>
        <taxon>Thermoactinomycetaceae</taxon>
        <taxon>Laceyella</taxon>
    </lineage>
</organism>
<dbReference type="EMBL" id="FXTU01000007">
    <property type="protein sequence ID" value="SMP30704.1"/>
    <property type="molecule type" value="Genomic_DNA"/>
</dbReference>
<gene>
    <name evidence="1" type="ORF">SAMN06265361_10799</name>
</gene>